<name>A0A1E4TU53_PACTA</name>
<dbReference type="PANTHER" id="PTHR14097">
    <property type="entry name" value="OXIDOREDUCTASE HTATIP2"/>
    <property type="match status" value="1"/>
</dbReference>
<dbReference type="InterPro" id="IPR036291">
    <property type="entry name" value="NAD(P)-bd_dom_sf"/>
</dbReference>
<dbReference type="GO" id="GO:0005741">
    <property type="term" value="C:mitochondrial outer membrane"/>
    <property type="evidence" value="ECO:0007669"/>
    <property type="project" value="UniProtKB-SubCell"/>
</dbReference>
<comment type="similarity">
    <text evidence="2">Belongs to the FMP52 family.</text>
</comment>
<dbReference type="Gene3D" id="3.40.50.720">
    <property type="entry name" value="NAD(P)-binding Rossmann-like Domain"/>
    <property type="match status" value="1"/>
</dbReference>
<comment type="subcellular location">
    <subcellularLocation>
        <location evidence="1">Mitochondrion outer membrane</location>
        <topology evidence="1">Peripheral membrane protein</topology>
    </subcellularLocation>
</comment>
<dbReference type="Proteomes" id="UP000094236">
    <property type="component" value="Unassembled WGS sequence"/>
</dbReference>
<dbReference type="OrthoDB" id="430436at2759"/>
<dbReference type="STRING" id="669874.A0A1E4TU53"/>
<dbReference type="Pfam" id="PF08732">
    <property type="entry name" value="HIM1"/>
    <property type="match status" value="1"/>
</dbReference>
<evidence type="ECO:0000313" key="4">
    <source>
        <dbReference type="EMBL" id="ODV95254.1"/>
    </source>
</evidence>
<gene>
    <name evidence="4" type="ORF">PACTADRAFT_2959</name>
</gene>
<keyword evidence="5" id="KW-1185">Reference proteome</keyword>
<dbReference type="SUPFAM" id="SSF51735">
    <property type="entry name" value="NAD(P)-binding Rossmann-fold domains"/>
    <property type="match status" value="1"/>
</dbReference>
<evidence type="ECO:0000256" key="2">
    <source>
        <dbReference type="ARBA" id="ARBA00006617"/>
    </source>
</evidence>
<evidence type="ECO:0000256" key="3">
    <source>
        <dbReference type="ARBA" id="ARBA00022787"/>
    </source>
</evidence>
<dbReference type="GO" id="GO:0051170">
    <property type="term" value="P:import into nucleus"/>
    <property type="evidence" value="ECO:0007669"/>
    <property type="project" value="TreeGrafter"/>
</dbReference>
<dbReference type="EMBL" id="KV454014">
    <property type="protein sequence ID" value="ODV95254.1"/>
    <property type="molecule type" value="Genomic_DNA"/>
</dbReference>
<sequence>MSSDDNSVLIVGSTGLVGKEILIQLNNSETIKNVYSLTRRKVPDFIPNVKTTEVIEPNIINWVNSMEKLCNENLKIFISSLGTTKAAAGSLERQYEIDHDLNLQLAKIAKKNLNIQTYILVSTMAASSKSKFPYLKMKGQLEEEIIDLKFNKTIILRPGVLLGKREKSKGLPASIASSLGSLVHNTFLAPYTLAPVSDKEIGRAILKIIDESKNYPDGSVKIIDATDLNKLAK</sequence>
<keyword evidence="3" id="KW-0472">Membrane</keyword>
<keyword evidence="3" id="KW-0496">Mitochondrion</keyword>
<reference evidence="5" key="1">
    <citation type="submission" date="2016-05" db="EMBL/GenBank/DDBJ databases">
        <title>Comparative genomics of biotechnologically important yeasts.</title>
        <authorList>
            <consortium name="DOE Joint Genome Institute"/>
            <person name="Riley R."/>
            <person name="Haridas S."/>
            <person name="Wolfe K.H."/>
            <person name="Lopes M.R."/>
            <person name="Hittinger C.T."/>
            <person name="Goker M."/>
            <person name="Salamov A."/>
            <person name="Wisecaver J."/>
            <person name="Long T.M."/>
            <person name="Aerts A.L."/>
            <person name="Barry K."/>
            <person name="Choi C."/>
            <person name="Clum A."/>
            <person name="Coughlan A.Y."/>
            <person name="Deshpande S."/>
            <person name="Douglass A.P."/>
            <person name="Hanson S.J."/>
            <person name="Klenk H.-P."/>
            <person name="Labutti K."/>
            <person name="Lapidus A."/>
            <person name="Lindquist E."/>
            <person name="Lipzen A."/>
            <person name="Meier-Kolthoff J.P."/>
            <person name="Ohm R.A."/>
            <person name="Otillar R.P."/>
            <person name="Pangilinan J."/>
            <person name="Peng Y."/>
            <person name="Rokas A."/>
            <person name="Rosa C.A."/>
            <person name="Scheuner C."/>
            <person name="Sibirny A.A."/>
            <person name="Slot J.C."/>
            <person name="Stielow J.B."/>
            <person name="Sun H."/>
            <person name="Kurtzman C.P."/>
            <person name="Blackwell M."/>
            <person name="Grigoriev I.V."/>
            <person name="Jeffries T.W."/>
        </authorList>
    </citation>
    <scope>NUCLEOTIDE SEQUENCE [LARGE SCALE GENOMIC DNA]</scope>
    <source>
        <strain evidence="5">NRRL Y-2460</strain>
    </source>
</reference>
<evidence type="ECO:0000256" key="1">
    <source>
        <dbReference type="ARBA" id="ARBA00004450"/>
    </source>
</evidence>
<protein>
    <recommendedName>
        <fullName evidence="6">NAD(P)-binding domain-containing protein</fullName>
    </recommendedName>
</protein>
<proteinExistence type="inferred from homology"/>
<dbReference type="InterPro" id="IPR014843">
    <property type="entry name" value="Him1/Fmp52"/>
</dbReference>
<accession>A0A1E4TU53</accession>
<evidence type="ECO:0000313" key="5">
    <source>
        <dbReference type="Proteomes" id="UP000094236"/>
    </source>
</evidence>
<evidence type="ECO:0008006" key="6">
    <source>
        <dbReference type="Google" id="ProtNLM"/>
    </source>
</evidence>
<keyword evidence="3" id="KW-1000">Mitochondrion outer membrane</keyword>
<dbReference type="AlphaFoldDB" id="A0A1E4TU53"/>
<organism evidence="4 5">
    <name type="scientific">Pachysolen tannophilus NRRL Y-2460</name>
    <dbReference type="NCBI Taxonomy" id="669874"/>
    <lineage>
        <taxon>Eukaryota</taxon>
        <taxon>Fungi</taxon>
        <taxon>Dikarya</taxon>
        <taxon>Ascomycota</taxon>
        <taxon>Saccharomycotina</taxon>
        <taxon>Pichiomycetes</taxon>
        <taxon>Pachysolenaceae</taxon>
        <taxon>Pachysolen</taxon>
    </lineage>
</organism>
<dbReference type="PANTHER" id="PTHR14097:SF7">
    <property type="entry name" value="OXIDOREDUCTASE HTATIP2"/>
    <property type="match status" value="1"/>
</dbReference>